<feature type="region of interest" description="Disordered" evidence="1">
    <location>
        <begin position="44"/>
        <end position="77"/>
    </location>
</feature>
<evidence type="ECO:0000313" key="2">
    <source>
        <dbReference type="EMBL" id="CAF4790312.1"/>
    </source>
</evidence>
<evidence type="ECO:0000313" key="3">
    <source>
        <dbReference type="Proteomes" id="UP000663873"/>
    </source>
</evidence>
<protein>
    <submittedName>
        <fullName evidence="2">Uncharacterized protein</fullName>
    </submittedName>
</protein>
<feature type="non-terminal residue" evidence="2">
    <location>
        <position position="77"/>
    </location>
</feature>
<comment type="caution">
    <text evidence="2">The sequence shown here is derived from an EMBL/GenBank/DDBJ whole genome shotgun (WGS) entry which is preliminary data.</text>
</comment>
<proteinExistence type="predicted"/>
<organism evidence="2 3">
    <name type="scientific">Rotaria socialis</name>
    <dbReference type="NCBI Taxonomy" id="392032"/>
    <lineage>
        <taxon>Eukaryota</taxon>
        <taxon>Metazoa</taxon>
        <taxon>Spiralia</taxon>
        <taxon>Gnathifera</taxon>
        <taxon>Rotifera</taxon>
        <taxon>Eurotatoria</taxon>
        <taxon>Bdelloidea</taxon>
        <taxon>Philodinida</taxon>
        <taxon>Philodinidae</taxon>
        <taxon>Rotaria</taxon>
    </lineage>
</organism>
<evidence type="ECO:0000256" key="1">
    <source>
        <dbReference type="SAM" id="MobiDB-lite"/>
    </source>
</evidence>
<dbReference type="EMBL" id="CAJOBP010046175">
    <property type="protein sequence ID" value="CAF4790312.1"/>
    <property type="molecule type" value="Genomic_DNA"/>
</dbReference>
<feature type="non-terminal residue" evidence="2">
    <location>
        <position position="1"/>
    </location>
</feature>
<gene>
    <name evidence="2" type="ORF">UJA718_LOCUS40806</name>
</gene>
<dbReference type="Proteomes" id="UP000663873">
    <property type="component" value="Unassembled WGS sequence"/>
</dbReference>
<keyword evidence="3" id="KW-1185">Reference proteome</keyword>
<accession>A0A821NLI4</accession>
<reference evidence="2" key="1">
    <citation type="submission" date="2021-02" db="EMBL/GenBank/DDBJ databases">
        <authorList>
            <person name="Nowell W R."/>
        </authorList>
    </citation>
    <scope>NUCLEOTIDE SEQUENCE</scope>
</reference>
<name>A0A821NLI4_9BILA</name>
<sequence length="77" mass="8476">DYAVVELFVTQYPATKQQTSKDGLTALKIAQKLKFPRIAQLIETGKSVPAPNDSSSESKEPVHSYEVLVEASRNGRI</sequence>
<dbReference type="AlphaFoldDB" id="A0A821NLI4"/>